<dbReference type="AlphaFoldDB" id="R8QSD5"/>
<dbReference type="HOGENOM" id="CLU_216698_0_0_9"/>
<accession>R8QSD5</accession>
<proteinExistence type="predicted"/>
<sequence length="47" mass="5356">MRKRTILLIVVLSIFLVMVSVIVLGGYLWVNGDAKEEYTNTTIIEDE</sequence>
<gene>
    <name evidence="2" type="ORF">IIQ_05864</name>
</gene>
<organism evidence="2 3">
    <name type="scientific">Bacillus cereus VD118</name>
    <dbReference type="NCBI Taxonomy" id="1053231"/>
    <lineage>
        <taxon>Bacteria</taxon>
        <taxon>Bacillati</taxon>
        <taxon>Bacillota</taxon>
        <taxon>Bacilli</taxon>
        <taxon>Bacillales</taxon>
        <taxon>Bacillaceae</taxon>
        <taxon>Bacillus</taxon>
        <taxon>Bacillus cereus group</taxon>
    </lineage>
</organism>
<protein>
    <submittedName>
        <fullName evidence="2">Uncharacterized protein</fullName>
    </submittedName>
</protein>
<keyword evidence="1" id="KW-1133">Transmembrane helix</keyword>
<dbReference type="EMBL" id="AHEZ01000031">
    <property type="protein sequence ID" value="EOP73694.1"/>
    <property type="molecule type" value="Genomic_DNA"/>
</dbReference>
<keyword evidence="1" id="KW-0812">Transmembrane</keyword>
<feature type="transmembrane region" description="Helical" evidence="1">
    <location>
        <begin position="7"/>
        <end position="30"/>
    </location>
</feature>
<dbReference type="RefSeq" id="WP_016103958.1">
    <property type="nucleotide sequence ID" value="NZ_KB976796.1"/>
</dbReference>
<keyword evidence="1" id="KW-0472">Membrane</keyword>
<evidence type="ECO:0000256" key="1">
    <source>
        <dbReference type="SAM" id="Phobius"/>
    </source>
</evidence>
<comment type="caution">
    <text evidence="2">The sequence shown here is derived from an EMBL/GenBank/DDBJ whole genome shotgun (WGS) entry which is preliminary data.</text>
</comment>
<evidence type="ECO:0000313" key="3">
    <source>
        <dbReference type="Proteomes" id="UP000014019"/>
    </source>
</evidence>
<dbReference type="Proteomes" id="UP000014019">
    <property type="component" value="Unassembled WGS sequence"/>
</dbReference>
<dbReference type="PATRIC" id="fig|1053231.3.peg.1072"/>
<evidence type="ECO:0000313" key="2">
    <source>
        <dbReference type="EMBL" id="EOP73694.1"/>
    </source>
</evidence>
<name>R8QSD5_BACCE</name>
<reference evidence="2 3" key="1">
    <citation type="submission" date="2012-12" db="EMBL/GenBank/DDBJ databases">
        <title>The Genome Sequence of Bacillus cereus VD118.</title>
        <authorList>
            <consortium name="The Broad Institute Genome Sequencing Platform"/>
            <consortium name="The Broad Institute Genome Sequencing Center for Infectious Disease"/>
            <person name="Feldgarden M."/>
            <person name="Van der Auwera G.A."/>
            <person name="Mahillon J."/>
            <person name="Duprez V."/>
            <person name="Timmery S."/>
            <person name="Mattelet C."/>
            <person name="Dierick K."/>
            <person name="Sun M."/>
            <person name="Yu Z."/>
            <person name="Zhu L."/>
            <person name="Hu X."/>
            <person name="Shank E.B."/>
            <person name="Swiecicka I."/>
            <person name="Hansen B.M."/>
            <person name="Andrup L."/>
            <person name="Walker B."/>
            <person name="Young S.K."/>
            <person name="Zeng Q."/>
            <person name="Gargeya S."/>
            <person name="Fitzgerald M."/>
            <person name="Haas B."/>
            <person name="Abouelleil A."/>
            <person name="Alvarado L."/>
            <person name="Arachchi H.M."/>
            <person name="Berlin A.M."/>
            <person name="Chapman S.B."/>
            <person name="Dewar J."/>
            <person name="Goldberg J."/>
            <person name="Griggs A."/>
            <person name="Gujja S."/>
            <person name="Hansen M."/>
            <person name="Howarth C."/>
            <person name="Imamovic A."/>
            <person name="Larimer J."/>
            <person name="McCowan C."/>
            <person name="Murphy C."/>
            <person name="Neiman D."/>
            <person name="Pearson M."/>
            <person name="Priest M."/>
            <person name="Roberts A."/>
            <person name="Saif S."/>
            <person name="Shea T."/>
            <person name="Sisk P."/>
            <person name="Sykes S."/>
            <person name="Wortman J."/>
            <person name="Nusbaum C."/>
            <person name="Birren B."/>
        </authorList>
    </citation>
    <scope>NUCLEOTIDE SEQUENCE [LARGE SCALE GENOMIC DNA]</scope>
    <source>
        <strain evidence="2 3">VD118</strain>
    </source>
</reference>